<reference evidence="3 4" key="1">
    <citation type="submission" date="2015-01" db="EMBL/GenBank/DDBJ databases">
        <title>Evolution of Trichinella species and genotypes.</title>
        <authorList>
            <person name="Korhonen P.K."/>
            <person name="Edoardo P."/>
            <person name="Giuseppe L.R."/>
            <person name="Gasser R.B."/>
        </authorList>
    </citation>
    <scope>NUCLEOTIDE SEQUENCE [LARGE SCALE GENOMIC DNA]</scope>
    <source>
        <strain evidence="1">ISS13</strain>
        <strain evidence="2">ISS470</strain>
    </source>
</reference>
<keyword evidence="4" id="KW-1185">Reference proteome</keyword>
<dbReference type="EMBL" id="JYDT01000160">
    <property type="protein sequence ID" value="KRY82817.1"/>
    <property type="molecule type" value="Genomic_DNA"/>
</dbReference>
<name>A0A0V1FAQ9_TRIPS</name>
<gene>
    <name evidence="1" type="ORF">T4A_6747</name>
    <name evidence="2" type="ORF">T4D_15903</name>
</gene>
<comment type="caution">
    <text evidence="2">The sequence shown here is derived from an EMBL/GenBank/DDBJ whole genome shotgun (WGS) entry which is preliminary data.</text>
</comment>
<dbReference type="OrthoDB" id="10609720at2759"/>
<accession>A0A0V1FAQ9</accession>
<organism evidence="2 4">
    <name type="scientific">Trichinella pseudospiralis</name>
    <name type="common">Parasitic roundworm</name>
    <dbReference type="NCBI Taxonomy" id="6337"/>
    <lineage>
        <taxon>Eukaryota</taxon>
        <taxon>Metazoa</taxon>
        <taxon>Ecdysozoa</taxon>
        <taxon>Nematoda</taxon>
        <taxon>Enoplea</taxon>
        <taxon>Dorylaimia</taxon>
        <taxon>Trichinellida</taxon>
        <taxon>Trichinellidae</taxon>
        <taxon>Trichinella</taxon>
    </lineage>
</organism>
<dbReference type="AlphaFoldDB" id="A0A0V1FAQ9"/>
<proteinExistence type="predicted"/>
<evidence type="ECO:0000313" key="4">
    <source>
        <dbReference type="Proteomes" id="UP000054995"/>
    </source>
</evidence>
<dbReference type="Proteomes" id="UP000054995">
    <property type="component" value="Unassembled WGS sequence"/>
</dbReference>
<evidence type="ECO:0000313" key="2">
    <source>
        <dbReference type="EMBL" id="KRY82817.1"/>
    </source>
</evidence>
<evidence type="ECO:0000313" key="1">
    <source>
        <dbReference type="EMBL" id="KRY66273.1"/>
    </source>
</evidence>
<dbReference type="Proteomes" id="UP000054632">
    <property type="component" value="Unassembled WGS sequence"/>
</dbReference>
<dbReference type="EMBL" id="JYDR01000175">
    <property type="protein sequence ID" value="KRY66273.1"/>
    <property type="molecule type" value="Genomic_DNA"/>
</dbReference>
<evidence type="ECO:0000313" key="3">
    <source>
        <dbReference type="Proteomes" id="UP000054632"/>
    </source>
</evidence>
<protein>
    <submittedName>
        <fullName evidence="2">Uncharacterized protein</fullName>
    </submittedName>
</protein>
<sequence>MRALYRPVSVQHLLRYFCQRENINDKSTGKVGLCRQQQTIRRQFFTHSTRTFLNPTRLPLAKLPTTNRVKKEEAKNLNNPWQIEFGALEICISSKHSTTALKVFTVVALPLSQQSTMFGYLESVQWKRINTAKQYQTCPSTKDTPQPSLALNSAAARTWLLN</sequence>